<protein>
    <submittedName>
        <fullName evidence="2">Uncharacterized protein</fullName>
    </submittedName>
</protein>
<sequence length="374" mass="40754">MGNKVSSTNIENEINNFIMQQQRSLANVVTQSVINVSHKIIQEQTASIISSASASNILNGYQIIVKNGAKFSIVQQNYLKSNAEAILNLIQDNSLVLNLSNNIKNDVMASLAQNADVSNKLTAAATMLKEQRNSGELNGAISAISDVASKTIGAFKATEDKNDIINKVVQSYIMKQDAETNLQSFINNTVNQTIKQQTISNCVNNSTLSNVINLKKIIVDGPTASFNLTQKNMLDAFYKCVISSTVKSSELQKLSNDIINTASLTTGQGIKARTDAQITVSSIDSKEAKSWLDSLSGMIGIIIIIAVICVIYIIAKLFMPAKNTQQYPPPYQQYQPPSTMYSRAQRANLNFAGNLRRVRAGPYVTPNTPDTSFA</sequence>
<dbReference type="EMBL" id="MN740019">
    <property type="protein sequence ID" value="QHT84526.1"/>
    <property type="molecule type" value="Genomic_DNA"/>
</dbReference>
<reference evidence="2" key="1">
    <citation type="journal article" date="2020" name="Nature">
        <title>Giant virus diversity and host interactions through global metagenomics.</title>
        <authorList>
            <person name="Schulz F."/>
            <person name="Roux S."/>
            <person name="Paez-Espino D."/>
            <person name="Jungbluth S."/>
            <person name="Walsh D.A."/>
            <person name="Denef V.J."/>
            <person name="McMahon K.D."/>
            <person name="Konstantinidis K.T."/>
            <person name="Eloe-Fadrosh E.A."/>
            <person name="Kyrpides N.C."/>
            <person name="Woyke T."/>
        </authorList>
    </citation>
    <scope>NUCLEOTIDE SEQUENCE</scope>
    <source>
        <strain evidence="2">GVMAG-M-3300023184-177</strain>
    </source>
</reference>
<name>A0A6C0HWK5_9ZZZZ</name>
<feature type="transmembrane region" description="Helical" evidence="1">
    <location>
        <begin position="295"/>
        <end position="315"/>
    </location>
</feature>
<evidence type="ECO:0000313" key="2">
    <source>
        <dbReference type="EMBL" id="QHT84526.1"/>
    </source>
</evidence>
<proteinExistence type="predicted"/>
<accession>A0A6C0HWK5</accession>
<dbReference type="AlphaFoldDB" id="A0A6C0HWK5"/>
<keyword evidence="1" id="KW-0472">Membrane</keyword>
<keyword evidence="1" id="KW-1133">Transmembrane helix</keyword>
<evidence type="ECO:0000256" key="1">
    <source>
        <dbReference type="SAM" id="Phobius"/>
    </source>
</evidence>
<keyword evidence="1" id="KW-0812">Transmembrane</keyword>
<organism evidence="2">
    <name type="scientific">viral metagenome</name>
    <dbReference type="NCBI Taxonomy" id="1070528"/>
    <lineage>
        <taxon>unclassified sequences</taxon>
        <taxon>metagenomes</taxon>
        <taxon>organismal metagenomes</taxon>
    </lineage>
</organism>